<dbReference type="InterPro" id="IPR053150">
    <property type="entry name" value="Teicoplanin_resist-assoc"/>
</dbReference>
<keyword evidence="1" id="KW-0472">Membrane</keyword>
<evidence type="ECO:0000313" key="3">
    <source>
        <dbReference type="EMBL" id="ARU46984.1"/>
    </source>
</evidence>
<reference evidence="3 4" key="3">
    <citation type="journal article" date="2020" name="Int. J. Syst. Evol. Microbiol.">
        <title>Corynebacterium silvaticum sp. nov., a unique group of NTTB corynebacteria in wild boar and roe deer.</title>
        <authorList>
            <person name="Dangel A."/>
            <person name="Berger A."/>
            <person name="Rau J."/>
            <person name="Eisenberg T."/>
            <person name="Kampfer P."/>
            <person name="Margos G."/>
            <person name="Contzen M."/>
            <person name="Busse H.J."/>
            <person name="Konrad R."/>
            <person name="Peters M."/>
            <person name="Sting R."/>
            <person name="Sing A."/>
        </authorList>
    </citation>
    <scope>NUCLEOTIDE SEQUENCE [LARGE SCALE GENOMIC DNA]</scope>
    <source>
        <strain evidence="3 4">PO100/5</strain>
    </source>
</reference>
<proteinExistence type="predicted"/>
<accession>A0A7Y4P8Y8</accession>
<name>A0A7Y4P8Y8_9CORY</name>
<feature type="transmembrane region" description="Helical" evidence="1">
    <location>
        <begin position="73"/>
        <end position="98"/>
    </location>
</feature>
<dbReference type="EMBL" id="CP021417">
    <property type="protein sequence ID" value="ARU46984.1"/>
    <property type="molecule type" value="Genomic_DNA"/>
</dbReference>
<feature type="transmembrane region" description="Helical" evidence="1">
    <location>
        <begin position="110"/>
        <end position="134"/>
    </location>
</feature>
<keyword evidence="1" id="KW-1133">Transmembrane helix</keyword>
<dbReference type="PANTHER" id="PTHR36834:SF1">
    <property type="entry name" value="INTEGRAL MEMBRANE PROTEIN"/>
    <property type="match status" value="1"/>
</dbReference>
<gene>
    <name evidence="3" type="ORF">CBE74_11665</name>
</gene>
<reference evidence="3 4" key="2">
    <citation type="journal article" date="2020" name="Antonie Van Leeuwenhoek">
        <title>Phylogenomic characterisation of a novel corynebacterial species pathogenic to animals.</title>
        <authorList>
            <person name="Moller J."/>
            <person name="Musella L."/>
            <person name="Melnikov V."/>
            <person name="Geissdorfer W."/>
            <person name="Burkovski A."/>
            <person name="Sangal V."/>
        </authorList>
    </citation>
    <scope>NUCLEOTIDE SEQUENCE [LARGE SCALE GENOMIC DNA]</scope>
    <source>
        <strain evidence="3 4">PO100/5</strain>
    </source>
</reference>
<dbReference type="AlphaFoldDB" id="A0A7Y4P8Y8"/>
<evidence type="ECO:0000256" key="1">
    <source>
        <dbReference type="SAM" id="Phobius"/>
    </source>
</evidence>
<dbReference type="KEGG" id="csil:CBE74_11665"/>
<feature type="transmembrane region" description="Helical" evidence="1">
    <location>
        <begin position="140"/>
        <end position="157"/>
    </location>
</feature>
<feature type="transmembrane region" description="Helical" evidence="1">
    <location>
        <begin position="164"/>
        <end position="183"/>
    </location>
</feature>
<keyword evidence="1" id="KW-0812">Transmembrane</keyword>
<reference evidence="3 4" key="1">
    <citation type="journal article" date="2014" name="BMC Vet. Res.">
        <title>First report of Corynebacterium pseudotuberculosis from caseous lymphadenitis lesions in Black Alentejano pig (Sus scrofa domesticus).</title>
        <authorList>
            <person name="Oliveira M."/>
            <person name="Barroco C."/>
            <person name="Mottola C."/>
            <person name="Santos R."/>
            <person name="Lemsaddek A."/>
            <person name="Tavares L."/>
            <person name="Semedo-Lemsaddek T."/>
        </authorList>
    </citation>
    <scope>NUCLEOTIDE SEQUENCE [LARGE SCALE GENOMIC DNA]</scope>
    <source>
        <strain evidence="3 4">PO100/5</strain>
    </source>
</reference>
<dbReference type="Pfam" id="PF04892">
    <property type="entry name" value="VanZ"/>
    <property type="match status" value="1"/>
</dbReference>
<feature type="domain" description="VanZ-like" evidence="2">
    <location>
        <begin position="27"/>
        <end position="156"/>
    </location>
</feature>
<evidence type="ECO:0000313" key="4">
    <source>
        <dbReference type="Proteomes" id="UP000195652"/>
    </source>
</evidence>
<dbReference type="InterPro" id="IPR006976">
    <property type="entry name" value="VanZ-like"/>
</dbReference>
<keyword evidence="4" id="KW-1185">Reference proteome</keyword>
<dbReference type="PANTHER" id="PTHR36834">
    <property type="entry name" value="MEMBRANE PROTEIN-RELATED"/>
    <property type="match status" value="1"/>
</dbReference>
<evidence type="ECO:0000259" key="2">
    <source>
        <dbReference type="Pfam" id="PF04892"/>
    </source>
</evidence>
<dbReference type="Proteomes" id="UP000195652">
    <property type="component" value="Chromosome"/>
</dbReference>
<organism evidence="3 4">
    <name type="scientific">Corynebacterium silvaticum</name>
    <dbReference type="NCBI Taxonomy" id="2320431"/>
    <lineage>
        <taxon>Bacteria</taxon>
        <taxon>Bacillati</taxon>
        <taxon>Actinomycetota</taxon>
        <taxon>Actinomycetes</taxon>
        <taxon>Mycobacteriales</taxon>
        <taxon>Corynebacteriaceae</taxon>
        <taxon>Corynebacterium</taxon>
    </lineage>
</organism>
<feature type="transmembrane region" description="Helical" evidence="1">
    <location>
        <begin position="21"/>
        <end position="43"/>
    </location>
</feature>
<dbReference type="GeneID" id="75008865"/>
<sequence length="196" mass="21814">MPLRENFSGRNAAHHHGPGNLALVALIVYLAVMVSLAMLKAFYRIGYLWDPAAHRNRSVELVPFNEVMSNSNWFIPVFGYGGNIAFFVPFGMLAYVWFHQLRGVGTRMVLWSTLTGFLVSLAIEVSQFLFSLGYSDIDDLLMNTLGAFVGTLCAKALGPRFFRLWVWLAILLGLVFAVLVGLGERLGDPDKIVKNT</sequence>
<dbReference type="RefSeq" id="WP_087454756.1">
    <property type="nucleotide sequence ID" value="NZ_CP021417.2"/>
</dbReference>
<protein>
    <submittedName>
        <fullName evidence="3">VanZ family protein</fullName>
    </submittedName>
</protein>
<reference evidence="3 4" key="4">
    <citation type="journal article" date="2020" name="PLoS ONE">
        <title>Taxonomic classification of strain PO100/5 shows a broader geographic distribution and genetic markers of the recently described Corynebacterium silvaticum.</title>
        <authorList>
            <person name="Viana M.V.C."/>
            <person name="Profeta R."/>
            <person name="da Silva A.L."/>
            <person name="Hurtado R."/>
            <person name="Cerqueira J.C."/>
            <person name="Ribeiro B.F.S."/>
            <person name="Almeida M.O."/>
            <person name="Morais-Rodrigues F."/>
            <person name="Soares S.C."/>
            <person name="Oliveira M."/>
            <person name="Tavares L."/>
            <person name="Figueiredo H."/>
            <person name="Wattam A.R."/>
            <person name="Barh D."/>
            <person name="Ghosh P."/>
            <person name="Silva A."/>
            <person name="Azevedo V."/>
        </authorList>
    </citation>
    <scope>NUCLEOTIDE SEQUENCE [LARGE SCALE GENOMIC DNA]</scope>
    <source>
        <strain evidence="3 4">PO100/5</strain>
    </source>
</reference>